<protein>
    <recommendedName>
        <fullName evidence="3">Zinc finger/thioredoxin putative domain-containing protein</fullName>
    </recommendedName>
</protein>
<dbReference type="Proteomes" id="UP000254291">
    <property type="component" value="Unassembled WGS sequence"/>
</dbReference>
<name>A0A379MLW3_9MYCO</name>
<proteinExistence type="predicted"/>
<evidence type="ECO:0000313" key="1">
    <source>
        <dbReference type="EMBL" id="SUE32555.1"/>
    </source>
</evidence>
<evidence type="ECO:0000313" key="2">
    <source>
        <dbReference type="Proteomes" id="UP000254291"/>
    </source>
</evidence>
<sequence>MAVSVPTITCPYCRFTFVNVRVTKHGLIRCGNCGKTMKI</sequence>
<gene>
    <name evidence="1" type="ORF">NCTC10742_05918</name>
</gene>
<evidence type="ECO:0008006" key="3">
    <source>
        <dbReference type="Google" id="ProtNLM"/>
    </source>
</evidence>
<dbReference type="AlphaFoldDB" id="A0A379MLW3"/>
<accession>A0A379MLW3</accession>
<reference evidence="1 2" key="1">
    <citation type="submission" date="2018-06" db="EMBL/GenBank/DDBJ databases">
        <authorList>
            <consortium name="Pathogen Informatics"/>
            <person name="Doyle S."/>
        </authorList>
    </citation>
    <scope>NUCLEOTIDE SEQUENCE [LARGE SCALE GENOMIC DNA]</scope>
    <source>
        <strain evidence="1 2">NCTC10742</strain>
    </source>
</reference>
<dbReference type="EMBL" id="UGQM01000004">
    <property type="protein sequence ID" value="SUE32555.1"/>
    <property type="molecule type" value="Genomic_DNA"/>
</dbReference>
<organism evidence="1 2">
    <name type="scientific">Mycolicibacterium gilvum</name>
    <dbReference type="NCBI Taxonomy" id="1804"/>
    <lineage>
        <taxon>Bacteria</taxon>
        <taxon>Bacillati</taxon>
        <taxon>Actinomycetota</taxon>
        <taxon>Actinomycetes</taxon>
        <taxon>Mycobacteriales</taxon>
        <taxon>Mycobacteriaceae</taxon>
        <taxon>Mycolicibacterium</taxon>
    </lineage>
</organism>